<sequence length="59" mass="6671">MDEAVCLVEGCTIPVNFVLQPSDQILIEEYETNLECDTDRFSVADAISNYRGLFNLIEN</sequence>
<dbReference type="AlphaFoldDB" id="A0A4Y7TUR8"/>
<gene>
    <name evidence="1" type="ORF">FA13DRAFT_1785641</name>
</gene>
<accession>A0A4Y7TUR8</accession>
<name>A0A4Y7TUR8_COPMI</name>
<organism evidence="1 2">
    <name type="scientific">Coprinellus micaceus</name>
    <name type="common">Glistening ink-cap mushroom</name>
    <name type="synonym">Coprinus micaceus</name>
    <dbReference type="NCBI Taxonomy" id="71717"/>
    <lineage>
        <taxon>Eukaryota</taxon>
        <taxon>Fungi</taxon>
        <taxon>Dikarya</taxon>
        <taxon>Basidiomycota</taxon>
        <taxon>Agaricomycotina</taxon>
        <taxon>Agaricomycetes</taxon>
        <taxon>Agaricomycetidae</taxon>
        <taxon>Agaricales</taxon>
        <taxon>Agaricineae</taxon>
        <taxon>Psathyrellaceae</taxon>
        <taxon>Coprinellus</taxon>
    </lineage>
</organism>
<dbReference type="Proteomes" id="UP000298030">
    <property type="component" value="Unassembled WGS sequence"/>
</dbReference>
<keyword evidence="2" id="KW-1185">Reference proteome</keyword>
<evidence type="ECO:0000313" key="1">
    <source>
        <dbReference type="EMBL" id="TEB37731.1"/>
    </source>
</evidence>
<dbReference type="EMBL" id="QPFP01000003">
    <property type="protein sequence ID" value="TEB37731.1"/>
    <property type="molecule type" value="Genomic_DNA"/>
</dbReference>
<protein>
    <submittedName>
        <fullName evidence="1">Uncharacterized protein</fullName>
    </submittedName>
</protein>
<comment type="caution">
    <text evidence="1">The sequence shown here is derived from an EMBL/GenBank/DDBJ whole genome shotgun (WGS) entry which is preliminary data.</text>
</comment>
<reference evidence="1 2" key="1">
    <citation type="journal article" date="2019" name="Nat. Ecol. Evol.">
        <title>Megaphylogeny resolves global patterns of mushroom evolution.</title>
        <authorList>
            <person name="Varga T."/>
            <person name="Krizsan K."/>
            <person name="Foldi C."/>
            <person name="Dima B."/>
            <person name="Sanchez-Garcia M."/>
            <person name="Sanchez-Ramirez S."/>
            <person name="Szollosi G.J."/>
            <person name="Szarkandi J.G."/>
            <person name="Papp V."/>
            <person name="Albert L."/>
            <person name="Andreopoulos W."/>
            <person name="Angelini C."/>
            <person name="Antonin V."/>
            <person name="Barry K.W."/>
            <person name="Bougher N.L."/>
            <person name="Buchanan P."/>
            <person name="Buyck B."/>
            <person name="Bense V."/>
            <person name="Catcheside P."/>
            <person name="Chovatia M."/>
            <person name="Cooper J."/>
            <person name="Damon W."/>
            <person name="Desjardin D."/>
            <person name="Finy P."/>
            <person name="Geml J."/>
            <person name="Haridas S."/>
            <person name="Hughes K."/>
            <person name="Justo A."/>
            <person name="Karasinski D."/>
            <person name="Kautmanova I."/>
            <person name="Kiss B."/>
            <person name="Kocsube S."/>
            <person name="Kotiranta H."/>
            <person name="LaButti K.M."/>
            <person name="Lechner B.E."/>
            <person name="Liimatainen K."/>
            <person name="Lipzen A."/>
            <person name="Lukacs Z."/>
            <person name="Mihaltcheva S."/>
            <person name="Morgado L.N."/>
            <person name="Niskanen T."/>
            <person name="Noordeloos M.E."/>
            <person name="Ohm R.A."/>
            <person name="Ortiz-Santana B."/>
            <person name="Ovrebo C."/>
            <person name="Racz N."/>
            <person name="Riley R."/>
            <person name="Savchenko A."/>
            <person name="Shiryaev A."/>
            <person name="Soop K."/>
            <person name="Spirin V."/>
            <person name="Szebenyi C."/>
            <person name="Tomsovsky M."/>
            <person name="Tulloss R.E."/>
            <person name="Uehling J."/>
            <person name="Grigoriev I.V."/>
            <person name="Vagvolgyi C."/>
            <person name="Papp T."/>
            <person name="Martin F.M."/>
            <person name="Miettinen O."/>
            <person name="Hibbett D.S."/>
            <person name="Nagy L.G."/>
        </authorList>
    </citation>
    <scope>NUCLEOTIDE SEQUENCE [LARGE SCALE GENOMIC DNA]</scope>
    <source>
        <strain evidence="1 2">FP101781</strain>
    </source>
</reference>
<evidence type="ECO:0000313" key="2">
    <source>
        <dbReference type="Proteomes" id="UP000298030"/>
    </source>
</evidence>
<proteinExistence type="predicted"/>